<keyword evidence="2" id="KW-1185">Reference proteome</keyword>
<dbReference type="EMBL" id="GL732558">
    <property type="protein sequence ID" value="EFX78274.1"/>
    <property type="molecule type" value="Genomic_DNA"/>
</dbReference>
<dbReference type="Proteomes" id="UP000000305">
    <property type="component" value="Unassembled WGS sequence"/>
</dbReference>
<sequence length="57" mass="6336">MGRGLKLALTLPYTPYTIKNETEANLKCPLFVGFMHCLKGLLCSIKAEDDLPVLLQL</sequence>
<organism evidence="1 2">
    <name type="scientific">Daphnia pulex</name>
    <name type="common">Water flea</name>
    <dbReference type="NCBI Taxonomy" id="6669"/>
    <lineage>
        <taxon>Eukaryota</taxon>
        <taxon>Metazoa</taxon>
        <taxon>Ecdysozoa</taxon>
        <taxon>Arthropoda</taxon>
        <taxon>Crustacea</taxon>
        <taxon>Branchiopoda</taxon>
        <taxon>Diplostraca</taxon>
        <taxon>Cladocera</taxon>
        <taxon>Anomopoda</taxon>
        <taxon>Daphniidae</taxon>
        <taxon>Daphnia</taxon>
    </lineage>
</organism>
<evidence type="ECO:0000313" key="1">
    <source>
        <dbReference type="EMBL" id="EFX78274.1"/>
    </source>
</evidence>
<dbReference type="AlphaFoldDB" id="E9GQT7"/>
<evidence type="ECO:0000313" key="2">
    <source>
        <dbReference type="Proteomes" id="UP000000305"/>
    </source>
</evidence>
<dbReference type="HOGENOM" id="CLU_202070_0_0_1"/>
<gene>
    <name evidence="1" type="ORF">DAPPUDRAFT_246544</name>
</gene>
<dbReference type="KEGG" id="dpx:DAPPUDRAFT_246544"/>
<accession>E9GQT7</accession>
<dbReference type="InParanoid" id="E9GQT7"/>
<name>E9GQT7_DAPPU</name>
<protein>
    <submittedName>
        <fullName evidence="1">Uncharacterized protein</fullName>
    </submittedName>
</protein>
<reference evidence="1 2" key="1">
    <citation type="journal article" date="2011" name="Science">
        <title>The ecoresponsive genome of Daphnia pulex.</title>
        <authorList>
            <person name="Colbourne J.K."/>
            <person name="Pfrender M.E."/>
            <person name="Gilbert D."/>
            <person name="Thomas W.K."/>
            <person name="Tucker A."/>
            <person name="Oakley T.H."/>
            <person name="Tokishita S."/>
            <person name="Aerts A."/>
            <person name="Arnold G.J."/>
            <person name="Basu M.K."/>
            <person name="Bauer D.J."/>
            <person name="Caceres C.E."/>
            <person name="Carmel L."/>
            <person name="Casola C."/>
            <person name="Choi J.H."/>
            <person name="Detter J.C."/>
            <person name="Dong Q."/>
            <person name="Dusheyko S."/>
            <person name="Eads B.D."/>
            <person name="Frohlich T."/>
            <person name="Geiler-Samerotte K.A."/>
            <person name="Gerlach D."/>
            <person name="Hatcher P."/>
            <person name="Jogdeo S."/>
            <person name="Krijgsveld J."/>
            <person name="Kriventseva E.V."/>
            <person name="Kultz D."/>
            <person name="Laforsch C."/>
            <person name="Lindquist E."/>
            <person name="Lopez J."/>
            <person name="Manak J.R."/>
            <person name="Muller J."/>
            <person name="Pangilinan J."/>
            <person name="Patwardhan R.P."/>
            <person name="Pitluck S."/>
            <person name="Pritham E.J."/>
            <person name="Rechtsteiner A."/>
            <person name="Rho M."/>
            <person name="Rogozin I.B."/>
            <person name="Sakarya O."/>
            <person name="Salamov A."/>
            <person name="Schaack S."/>
            <person name="Shapiro H."/>
            <person name="Shiga Y."/>
            <person name="Skalitzky C."/>
            <person name="Smith Z."/>
            <person name="Souvorov A."/>
            <person name="Sung W."/>
            <person name="Tang Z."/>
            <person name="Tsuchiya D."/>
            <person name="Tu H."/>
            <person name="Vos H."/>
            <person name="Wang M."/>
            <person name="Wolf Y.I."/>
            <person name="Yamagata H."/>
            <person name="Yamada T."/>
            <person name="Ye Y."/>
            <person name="Shaw J.R."/>
            <person name="Andrews J."/>
            <person name="Crease T.J."/>
            <person name="Tang H."/>
            <person name="Lucas S.M."/>
            <person name="Robertson H.M."/>
            <person name="Bork P."/>
            <person name="Koonin E.V."/>
            <person name="Zdobnov E.M."/>
            <person name="Grigoriev I.V."/>
            <person name="Lynch M."/>
            <person name="Boore J.L."/>
        </authorList>
    </citation>
    <scope>NUCLEOTIDE SEQUENCE [LARGE SCALE GENOMIC DNA]</scope>
</reference>
<proteinExistence type="predicted"/>